<comment type="caution">
    <text evidence="2">The sequence shown here is derived from an EMBL/GenBank/DDBJ whole genome shotgun (WGS) entry which is preliminary data.</text>
</comment>
<organism evidence="2 3">
    <name type="scientific">Virgisporangium ochraceum</name>
    <dbReference type="NCBI Taxonomy" id="65505"/>
    <lineage>
        <taxon>Bacteria</taxon>
        <taxon>Bacillati</taxon>
        <taxon>Actinomycetota</taxon>
        <taxon>Actinomycetes</taxon>
        <taxon>Micromonosporales</taxon>
        <taxon>Micromonosporaceae</taxon>
        <taxon>Virgisporangium</taxon>
    </lineage>
</organism>
<accession>A0A8J4A5U3</accession>
<reference evidence="2" key="1">
    <citation type="submission" date="2021-01" db="EMBL/GenBank/DDBJ databases">
        <title>Whole genome shotgun sequence of Virgisporangium ochraceum NBRC 16418.</title>
        <authorList>
            <person name="Komaki H."/>
            <person name="Tamura T."/>
        </authorList>
    </citation>
    <scope>NUCLEOTIDE SEQUENCE</scope>
    <source>
        <strain evidence="2">NBRC 16418</strain>
    </source>
</reference>
<protein>
    <submittedName>
        <fullName evidence="2">Tail Collar domain-containing protein</fullName>
    </submittedName>
</protein>
<name>A0A8J4A5U3_9ACTN</name>
<evidence type="ECO:0000259" key="1">
    <source>
        <dbReference type="Pfam" id="PF07484"/>
    </source>
</evidence>
<dbReference type="Gene3D" id="3.90.1340.10">
    <property type="entry name" value="Phage tail collar domain"/>
    <property type="match status" value="1"/>
</dbReference>
<evidence type="ECO:0000313" key="2">
    <source>
        <dbReference type="EMBL" id="GIJ74768.1"/>
    </source>
</evidence>
<dbReference type="InterPro" id="IPR011083">
    <property type="entry name" value="Phage_tail_collar_dom"/>
</dbReference>
<keyword evidence="3" id="KW-1185">Reference proteome</keyword>
<dbReference type="InterPro" id="IPR037053">
    <property type="entry name" value="Phage_tail_collar_dom_sf"/>
</dbReference>
<dbReference type="SUPFAM" id="SSF88874">
    <property type="entry name" value="Receptor-binding domain of short tail fibre protein gp12"/>
    <property type="match status" value="1"/>
</dbReference>
<dbReference type="EMBL" id="BOPH01000143">
    <property type="protein sequence ID" value="GIJ74768.1"/>
    <property type="molecule type" value="Genomic_DNA"/>
</dbReference>
<dbReference type="Proteomes" id="UP000635606">
    <property type="component" value="Unassembled WGS sequence"/>
</dbReference>
<proteinExistence type="predicted"/>
<gene>
    <name evidence="2" type="ORF">Voc01_096850</name>
</gene>
<dbReference type="AlphaFoldDB" id="A0A8J4A5U3"/>
<feature type="domain" description="Phage tail collar" evidence="1">
    <location>
        <begin position="9"/>
        <end position="64"/>
    </location>
</feature>
<evidence type="ECO:0000313" key="3">
    <source>
        <dbReference type="Proteomes" id="UP000635606"/>
    </source>
</evidence>
<sequence>MAMSDPYIGEIRMVGFSRVPDGWARCDGQLLPISGNEALFSVLGTIYGGDGQSTFGLPDLRGRRPVHAGPSFVAGQAGGTETHTLTATELPAHTHQVRAAASGAVTGPANAVWAPAPRGFGSTAGAVLASGCVSTAGGGQPHDNLPPFLVVSFLIALVGIYPSRS</sequence>
<dbReference type="Pfam" id="PF07484">
    <property type="entry name" value="Collar"/>
    <property type="match status" value="1"/>
</dbReference>